<dbReference type="InterPro" id="IPR044492">
    <property type="entry name" value="P_typ_ATPase_HD_dom"/>
</dbReference>
<comment type="caution">
    <text evidence="13">The sequence shown here is derived from an EMBL/GenBank/DDBJ whole genome shotgun (WGS) entry which is preliminary data.</text>
</comment>
<organism evidence="13 14">
    <name type="scientific">Paramecium sonneborni</name>
    <dbReference type="NCBI Taxonomy" id="65129"/>
    <lineage>
        <taxon>Eukaryota</taxon>
        <taxon>Sar</taxon>
        <taxon>Alveolata</taxon>
        <taxon>Ciliophora</taxon>
        <taxon>Intramacronucleata</taxon>
        <taxon>Oligohymenophorea</taxon>
        <taxon>Peniculida</taxon>
        <taxon>Parameciidae</taxon>
        <taxon>Paramecium</taxon>
    </lineage>
</organism>
<sequence>MQEIQLVVPYRQNIAKAILFYLLCILSLGLVYVVATWHYKIWAILRMSKCEIFAAEYFRINSKDGTQIIVPSHHYMQKGLDYIGFTYRYQRFIYKEGRFQKIEFQIQQNKEAHKKDHLKSNEQLIDYQNLYGINSTEIPSKPILSILIDELMHPLFVVQLLQIMLWIYEEYTSYAIILLLTSIISMIVTLYEYRESYREIRTNSKLEHDVNIIRFGQKIKIHSRELVPGDIILVEPFQIIACDCVLIQGTCIVQEQFLNGEQTPITKSNLENDDKEFVQKEGNMLYMSTTCLRADEDCLAFVISTGFNTKKGELIREVMLTPDYSFDFYEDSMRYLKYLSIVAVVGYLIALPFKIYFLITYPFIQAIDLVTDILDILAVCVPPTLPTTLQIGLSLALKRFKKKKIYCFNPNKINLAGVVNQVCFDKTGTLTEEEQRLYGVIEMNDQQQLNPLLKDFNNLTKMIRLGMACCNNIVNEEDIIYGDHLDLALFKNSSAKISFKTVLLDGINYDIVKTFEFTQELQRICCIIYNQQNHDKYSFVKGSPEKIKLMCEQIPEDYTQVFKYYSHHGFKVIACAYKQLFQEVVIPTRDYSESKLNFLCFFILENRVKDNAEQVIQQLKRAKIDIILVTGDNVLTSIRVAKQARVVEESEQLVYGELIENNQELQIDWKDVEQQFKEIENQMHNDTRTLCAEILQQKLPSSISKFNFDAKSFENLDNNIVMNDDMQEQLQKSATLAITGKLLSYLMIQAKNTKDYKYIDQLIAKTKIYAKMRREHKAELINYLKTKKQIVFCGDGGADIQAMRTADVGISLTNTKLSLAAPFTSEQEDLSTVPIILIEGRGALTTSFQAFEYMTMCSLVQFFSCTILYFQYSYMTNSQFLILDLFVVLPLSILMTYTDNLKKLTPEIPQRSLVSVEVLSIIFGQCFIQMGFQMLIYLILIYQDWYKSPVILSHEEYGVSGFMQSFEATSLFLVTNFQYTMLSVSLSYDPRFKKPFYSNRPFTIYLIFLVILELYMLMFTYKNDTEDDYLDLTFKVQGYEMPQSWLIFLLGIIILNSSITHTYQIYGVPQVINKVKNKL</sequence>
<dbReference type="Pfam" id="PF00122">
    <property type="entry name" value="E1-E2_ATPase"/>
    <property type="match status" value="1"/>
</dbReference>
<dbReference type="SFLD" id="SFLDS00003">
    <property type="entry name" value="Haloacid_Dehalogenase"/>
    <property type="match status" value="1"/>
</dbReference>
<keyword evidence="2" id="KW-0597">Phosphoprotein</keyword>
<evidence type="ECO:0000256" key="5">
    <source>
        <dbReference type="ARBA" id="ARBA00022741"/>
    </source>
</evidence>
<dbReference type="InterPro" id="IPR059000">
    <property type="entry name" value="ATPase_P-type_domA"/>
</dbReference>
<dbReference type="PROSITE" id="PS00154">
    <property type="entry name" value="ATPASE_E1_E2"/>
    <property type="match status" value="1"/>
</dbReference>
<feature type="transmembrane region" description="Helical" evidence="11">
    <location>
        <begin position="338"/>
        <end position="364"/>
    </location>
</feature>
<evidence type="ECO:0000256" key="1">
    <source>
        <dbReference type="ARBA" id="ARBA00004141"/>
    </source>
</evidence>
<feature type="transmembrane region" description="Helical" evidence="11">
    <location>
        <begin position="850"/>
        <end position="872"/>
    </location>
</feature>
<feature type="transmembrane region" description="Helical" evidence="11">
    <location>
        <begin position="18"/>
        <end position="39"/>
    </location>
</feature>
<evidence type="ECO:0000256" key="3">
    <source>
        <dbReference type="ARBA" id="ARBA00022692"/>
    </source>
</evidence>
<evidence type="ECO:0000313" key="14">
    <source>
        <dbReference type="Proteomes" id="UP000692954"/>
    </source>
</evidence>
<keyword evidence="5" id="KW-0547">Nucleotide-binding</keyword>
<evidence type="ECO:0000256" key="8">
    <source>
        <dbReference type="ARBA" id="ARBA00022967"/>
    </source>
</evidence>
<evidence type="ECO:0000313" key="13">
    <source>
        <dbReference type="EMBL" id="CAD8086544.1"/>
    </source>
</evidence>
<keyword evidence="3 11" id="KW-0812">Transmembrane</keyword>
<reference evidence="13" key="1">
    <citation type="submission" date="2021-01" db="EMBL/GenBank/DDBJ databases">
        <authorList>
            <consortium name="Genoscope - CEA"/>
            <person name="William W."/>
        </authorList>
    </citation>
    <scope>NUCLEOTIDE SEQUENCE</scope>
</reference>
<feature type="transmembrane region" description="Helical" evidence="11">
    <location>
        <begin position="1002"/>
        <end position="1021"/>
    </location>
</feature>
<dbReference type="PANTHER" id="PTHR45630">
    <property type="entry name" value="CATION-TRANSPORTING ATPASE-RELATED"/>
    <property type="match status" value="1"/>
</dbReference>
<keyword evidence="6" id="KW-0067">ATP-binding</keyword>
<dbReference type="GO" id="GO:0019829">
    <property type="term" value="F:ATPase-coupled monoatomic cation transmembrane transporter activity"/>
    <property type="evidence" value="ECO:0007669"/>
    <property type="project" value="UniProtKB-UniRule"/>
</dbReference>
<keyword evidence="14" id="KW-1185">Reference proteome</keyword>
<feature type="transmembrane region" description="Helical" evidence="11">
    <location>
        <begin position="1045"/>
        <end position="1066"/>
    </location>
</feature>
<evidence type="ECO:0000256" key="11">
    <source>
        <dbReference type="SAM" id="Phobius"/>
    </source>
</evidence>
<keyword evidence="7" id="KW-0460">Magnesium</keyword>
<proteinExistence type="predicted"/>
<keyword evidence="8" id="KW-1278">Translocase</keyword>
<name>A0A8S1NIK0_9CILI</name>
<dbReference type="OrthoDB" id="289856at2759"/>
<feature type="transmembrane region" description="Helical" evidence="11">
    <location>
        <begin position="918"/>
        <end position="942"/>
    </location>
</feature>
<dbReference type="PANTHER" id="PTHR45630:SF8">
    <property type="entry name" value="CATION-TRANSPORTING ATPASE"/>
    <property type="match status" value="1"/>
</dbReference>
<dbReference type="GO" id="GO:0005524">
    <property type="term" value="F:ATP binding"/>
    <property type="evidence" value="ECO:0007669"/>
    <property type="project" value="UniProtKB-UniRule"/>
</dbReference>
<evidence type="ECO:0000256" key="4">
    <source>
        <dbReference type="ARBA" id="ARBA00022723"/>
    </source>
</evidence>
<dbReference type="NCBIfam" id="TIGR01657">
    <property type="entry name" value="P-ATPase-V"/>
    <property type="match status" value="1"/>
</dbReference>
<keyword evidence="4" id="KW-0479">Metal-binding</keyword>
<gene>
    <name evidence="13" type="ORF">PSON_ATCC_30995.1.T0500044</name>
</gene>
<evidence type="ECO:0000256" key="9">
    <source>
        <dbReference type="ARBA" id="ARBA00022989"/>
    </source>
</evidence>
<dbReference type="EMBL" id="CAJJDN010000050">
    <property type="protein sequence ID" value="CAD8086544.1"/>
    <property type="molecule type" value="Genomic_DNA"/>
</dbReference>
<dbReference type="Pfam" id="PF00702">
    <property type="entry name" value="Hydrolase"/>
    <property type="match status" value="1"/>
</dbReference>
<dbReference type="Proteomes" id="UP000692954">
    <property type="component" value="Unassembled WGS sequence"/>
</dbReference>
<accession>A0A8S1NIK0</accession>
<dbReference type="SFLD" id="SFLDG00002">
    <property type="entry name" value="C1.7:_P-type_atpase_like"/>
    <property type="match status" value="1"/>
</dbReference>
<feature type="domain" description="P-type ATPase A" evidence="12">
    <location>
        <begin position="207"/>
        <end position="318"/>
    </location>
</feature>
<protein>
    <recommendedName>
        <fullName evidence="12">P-type ATPase A domain-containing protein</fullName>
    </recommendedName>
</protein>
<dbReference type="GO" id="GO:0046872">
    <property type="term" value="F:metal ion binding"/>
    <property type="evidence" value="ECO:0007669"/>
    <property type="project" value="UniProtKB-UniRule"/>
</dbReference>
<feature type="transmembrane region" description="Helical" evidence="11">
    <location>
        <begin position="878"/>
        <end position="897"/>
    </location>
</feature>
<dbReference type="AlphaFoldDB" id="A0A8S1NIK0"/>
<dbReference type="GO" id="GO:0140358">
    <property type="term" value="F:P-type transmembrane transporter activity"/>
    <property type="evidence" value="ECO:0007669"/>
    <property type="project" value="InterPro"/>
</dbReference>
<dbReference type="InterPro" id="IPR006544">
    <property type="entry name" value="P-type_TPase_V"/>
</dbReference>
<feature type="transmembrane region" description="Helical" evidence="11">
    <location>
        <begin position="174"/>
        <end position="193"/>
    </location>
</feature>
<evidence type="ECO:0000259" key="12">
    <source>
        <dbReference type="Pfam" id="PF00122"/>
    </source>
</evidence>
<keyword evidence="9 11" id="KW-1133">Transmembrane helix</keyword>
<evidence type="ECO:0000256" key="7">
    <source>
        <dbReference type="ARBA" id="ARBA00022842"/>
    </source>
</evidence>
<evidence type="ECO:0000256" key="6">
    <source>
        <dbReference type="ARBA" id="ARBA00022840"/>
    </source>
</evidence>
<dbReference type="SFLD" id="SFLDF00027">
    <property type="entry name" value="p-type_atpase"/>
    <property type="match status" value="1"/>
</dbReference>
<evidence type="ECO:0000256" key="10">
    <source>
        <dbReference type="ARBA" id="ARBA00023136"/>
    </source>
</evidence>
<keyword evidence="10 11" id="KW-0472">Membrane</keyword>
<evidence type="ECO:0000256" key="2">
    <source>
        <dbReference type="ARBA" id="ARBA00022553"/>
    </source>
</evidence>
<comment type="subcellular location">
    <subcellularLocation>
        <location evidence="1">Membrane</location>
        <topology evidence="1">Multi-pass membrane protein</topology>
    </subcellularLocation>
</comment>
<dbReference type="InterPro" id="IPR018303">
    <property type="entry name" value="ATPase_P-typ_P_site"/>
</dbReference>
<dbReference type="GO" id="GO:0016020">
    <property type="term" value="C:membrane"/>
    <property type="evidence" value="ECO:0007669"/>
    <property type="project" value="UniProtKB-SubCell"/>
</dbReference>